<organism evidence="3 4">
    <name type="scientific">Nocardiopsis aegyptia</name>
    <dbReference type="NCBI Taxonomy" id="220378"/>
    <lineage>
        <taxon>Bacteria</taxon>
        <taxon>Bacillati</taxon>
        <taxon>Actinomycetota</taxon>
        <taxon>Actinomycetes</taxon>
        <taxon>Streptosporangiales</taxon>
        <taxon>Nocardiopsidaceae</taxon>
        <taxon>Nocardiopsis</taxon>
    </lineage>
</organism>
<keyword evidence="4" id="KW-1185">Reference proteome</keyword>
<dbReference type="GO" id="GO:0016740">
    <property type="term" value="F:transferase activity"/>
    <property type="evidence" value="ECO:0007669"/>
    <property type="project" value="InterPro"/>
</dbReference>
<name>A0A7Z0EPI4_9ACTN</name>
<feature type="domain" description="A-factor biosynthesis hotdog" evidence="2">
    <location>
        <begin position="197"/>
        <end position="312"/>
    </location>
</feature>
<evidence type="ECO:0000256" key="1">
    <source>
        <dbReference type="SAM" id="MobiDB-lite"/>
    </source>
</evidence>
<evidence type="ECO:0000313" key="4">
    <source>
        <dbReference type="Proteomes" id="UP000572051"/>
    </source>
</evidence>
<feature type="domain" description="A-factor biosynthesis hotdog" evidence="2">
    <location>
        <begin position="20"/>
        <end position="157"/>
    </location>
</feature>
<proteinExistence type="predicted"/>
<dbReference type="InterPro" id="IPR047757">
    <property type="entry name" value="AfsA-like"/>
</dbReference>
<dbReference type="EMBL" id="JACCFS010000001">
    <property type="protein sequence ID" value="NYJ35577.1"/>
    <property type="molecule type" value="Genomic_DNA"/>
</dbReference>
<dbReference type="NCBIfam" id="NF041195">
    <property type="entry name" value="ScbA_BarX_GamBu"/>
    <property type="match status" value="1"/>
</dbReference>
<dbReference type="SUPFAM" id="SSF54637">
    <property type="entry name" value="Thioesterase/thiol ester dehydrase-isomerase"/>
    <property type="match status" value="1"/>
</dbReference>
<reference evidence="3 4" key="1">
    <citation type="submission" date="2020-07" db="EMBL/GenBank/DDBJ databases">
        <title>Sequencing the genomes of 1000 actinobacteria strains.</title>
        <authorList>
            <person name="Klenk H.-P."/>
        </authorList>
    </citation>
    <scope>NUCLEOTIDE SEQUENCE [LARGE SCALE GENOMIC DNA]</scope>
    <source>
        <strain evidence="3 4">DSM 44442</strain>
    </source>
</reference>
<dbReference type="AlphaFoldDB" id="A0A7Z0EPI4"/>
<dbReference type="Gene3D" id="3.10.129.10">
    <property type="entry name" value="Hotdog Thioesterase"/>
    <property type="match status" value="1"/>
</dbReference>
<sequence>MTITPDQYELSFDRPLERTLVHREAVAEVYVTDARALGDGSYLVGAQLPRRHFHYTDHHVAPDVPDHLLVLECCRQAATVVAHRWLGVPQDTSFLVTDWTSRVRAPETARDGHDRPGRLSIRITAREVVRRGEDVRSAVFDTELRLDGDPLGSGTVSAGYLAKPGYRSYRRLRRGSAPPLSAEMPTGRRGTPVPAALVNRSDPRNVVLVEGMWGTGTAEARLDVPPDHPVHYDHPLDHVPAMSLLEAASQAAVLAAGAGRAHPQGYAHSVRAVFAAFVELDEPTDVRAHVEPVLDTGRRDRSVTVRFDQRGEEVCSVTVGVTPLEA</sequence>
<dbReference type="InterPro" id="IPR029069">
    <property type="entry name" value="HotDog_dom_sf"/>
</dbReference>
<feature type="region of interest" description="Disordered" evidence="1">
    <location>
        <begin position="176"/>
        <end position="197"/>
    </location>
</feature>
<dbReference type="InterPro" id="IPR005509">
    <property type="entry name" value="AfsA_hotdog_dom"/>
</dbReference>
<evidence type="ECO:0000259" key="2">
    <source>
        <dbReference type="Pfam" id="PF03756"/>
    </source>
</evidence>
<gene>
    <name evidence="3" type="ORF">HNR10_003458</name>
</gene>
<protein>
    <recommendedName>
        <fullName evidence="2">A-factor biosynthesis hotdog domain-containing protein</fullName>
    </recommendedName>
</protein>
<dbReference type="Proteomes" id="UP000572051">
    <property type="component" value="Unassembled WGS sequence"/>
</dbReference>
<accession>A0A7Z0EPI4</accession>
<evidence type="ECO:0000313" key="3">
    <source>
        <dbReference type="EMBL" id="NYJ35577.1"/>
    </source>
</evidence>
<comment type="caution">
    <text evidence="3">The sequence shown here is derived from an EMBL/GenBank/DDBJ whole genome shotgun (WGS) entry which is preliminary data.</text>
</comment>
<dbReference type="Pfam" id="PF03756">
    <property type="entry name" value="AfsA"/>
    <property type="match status" value="2"/>
</dbReference>
<dbReference type="RefSeq" id="WP_179824819.1">
    <property type="nucleotide sequence ID" value="NZ_JACCFS010000001.1"/>
</dbReference>